<dbReference type="Pfam" id="PF07662">
    <property type="entry name" value="Nucleos_tra2_C"/>
    <property type="match status" value="1"/>
</dbReference>
<dbReference type="PANTHER" id="PTHR10590">
    <property type="entry name" value="SODIUM/NUCLEOSIDE COTRANSPORTER"/>
    <property type="match status" value="1"/>
</dbReference>
<feature type="domain" description="Concentrative nucleoside transporter C-terminal" evidence="2">
    <location>
        <begin position="3"/>
        <end position="49"/>
    </location>
</feature>
<evidence type="ECO:0000313" key="4">
    <source>
        <dbReference type="Proteomes" id="UP000634004"/>
    </source>
</evidence>
<gene>
    <name evidence="3" type="ORF">GCM10009069_28060</name>
</gene>
<proteinExistence type="predicted"/>
<evidence type="ECO:0000256" key="1">
    <source>
        <dbReference type="SAM" id="Phobius"/>
    </source>
</evidence>
<dbReference type="GO" id="GO:0015293">
    <property type="term" value="F:symporter activity"/>
    <property type="evidence" value="ECO:0007669"/>
    <property type="project" value="TreeGrafter"/>
</dbReference>
<keyword evidence="1" id="KW-0472">Membrane</keyword>
<dbReference type="AlphaFoldDB" id="A0A8J3CTH2"/>
<feature type="transmembrane region" description="Helical" evidence="1">
    <location>
        <begin position="33"/>
        <end position="52"/>
    </location>
</feature>
<dbReference type="GO" id="GO:0005886">
    <property type="term" value="C:plasma membrane"/>
    <property type="evidence" value="ECO:0007669"/>
    <property type="project" value="TreeGrafter"/>
</dbReference>
<dbReference type="GO" id="GO:0005337">
    <property type="term" value="F:nucleoside transmembrane transporter activity"/>
    <property type="evidence" value="ECO:0007669"/>
    <property type="project" value="InterPro"/>
</dbReference>
<accession>A0A8J3CTH2</accession>
<dbReference type="Proteomes" id="UP000634004">
    <property type="component" value="Unassembled WGS sequence"/>
</dbReference>
<keyword evidence="1" id="KW-0812">Transmembrane</keyword>
<reference evidence="3" key="1">
    <citation type="journal article" date="2014" name="Int. J. Syst. Evol. Microbiol.">
        <title>Complete genome sequence of Corynebacterium casei LMG S-19264T (=DSM 44701T), isolated from a smear-ripened cheese.</title>
        <authorList>
            <consortium name="US DOE Joint Genome Institute (JGI-PGF)"/>
            <person name="Walter F."/>
            <person name="Albersmeier A."/>
            <person name="Kalinowski J."/>
            <person name="Ruckert C."/>
        </authorList>
    </citation>
    <scope>NUCLEOTIDE SEQUENCE</scope>
    <source>
        <strain evidence="3">KCTC 32513</strain>
    </source>
</reference>
<keyword evidence="4" id="KW-1185">Reference proteome</keyword>
<reference evidence="3" key="2">
    <citation type="submission" date="2020-09" db="EMBL/GenBank/DDBJ databases">
        <authorList>
            <person name="Sun Q."/>
            <person name="Kim S."/>
        </authorList>
    </citation>
    <scope>NUCLEOTIDE SEQUENCE</scope>
    <source>
        <strain evidence="3">KCTC 32513</strain>
    </source>
</reference>
<dbReference type="PANTHER" id="PTHR10590:SF4">
    <property type="entry name" value="SOLUTE CARRIER FAMILY 28 MEMBER 3"/>
    <property type="match status" value="1"/>
</dbReference>
<name>A0A8J3CTH2_9PROT</name>
<comment type="caution">
    <text evidence="3">The sequence shown here is derived from an EMBL/GenBank/DDBJ whole genome shotgun (WGS) entry which is preliminary data.</text>
</comment>
<organism evidence="3 4">
    <name type="scientific">Algimonas arctica</name>
    <dbReference type="NCBI Taxonomy" id="1479486"/>
    <lineage>
        <taxon>Bacteria</taxon>
        <taxon>Pseudomonadati</taxon>
        <taxon>Pseudomonadota</taxon>
        <taxon>Alphaproteobacteria</taxon>
        <taxon>Maricaulales</taxon>
        <taxon>Robiginitomaculaceae</taxon>
        <taxon>Algimonas</taxon>
    </lineage>
</organism>
<keyword evidence="1" id="KW-1133">Transmembrane helix</keyword>
<evidence type="ECO:0000313" key="3">
    <source>
        <dbReference type="EMBL" id="GHB03771.1"/>
    </source>
</evidence>
<protein>
    <recommendedName>
        <fullName evidence="2">Concentrative nucleoside transporter C-terminal domain-containing protein</fullName>
    </recommendedName>
</protein>
<dbReference type="InterPro" id="IPR011657">
    <property type="entry name" value="CNT_C_dom"/>
</dbReference>
<evidence type="ECO:0000259" key="2">
    <source>
        <dbReference type="Pfam" id="PF07662"/>
    </source>
</evidence>
<dbReference type="InterPro" id="IPR008276">
    <property type="entry name" value="C_nuclsd_transpt"/>
</dbReference>
<dbReference type="EMBL" id="BMZH01000017">
    <property type="protein sequence ID" value="GHB03771.1"/>
    <property type="molecule type" value="Genomic_DNA"/>
</dbReference>
<sequence>MSADVRQIGILLGGLGTIIPDRKPEIARMGLKAVFAASLANLMSAALAGILVGL</sequence>